<evidence type="ECO:0000256" key="1">
    <source>
        <dbReference type="SAM" id="MobiDB-lite"/>
    </source>
</evidence>
<dbReference type="Proteomes" id="UP000740926">
    <property type="component" value="Unassembled WGS sequence"/>
</dbReference>
<protein>
    <submittedName>
        <fullName evidence="3">Uncharacterized protein</fullName>
    </submittedName>
</protein>
<evidence type="ECO:0000313" key="3">
    <source>
        <dbReference type="EMBL" id="KAG1538422.1"/>
    </source>
</evidence>
<accession>A0A9P6Y3B6</accession>
<gene>
    <name evidence="3" type="ORF">G6F50_014674</name>
</gene>
<name>A0A9P6Y3B6_9FUNG</name>
<proteinExistence type="predicted"/>
<dbReference type="EMBL" id="JAANIU010007260">
    <property type="protein sequence ID" value="KAG1538422.1"/>
    <property type="molecule type" value="Genomic_DNA"/>
</dbReference>
<comment type="caution">
    <text evidence="3">The sequence shown here is derived from an EMBL/GenBank/DDBJ whole genome shotgun (WGS) entry which is preliminary data.</text>
</comment>
<feature type="region of interest" description="Disordered" evidence="1">
    <location>
        <begin position="34"/>
        <end position="86"/>
    </location>
</feature>
<keyword evidence="2" id="KW-0732">Signal</keyword>
<reference evidence="3 4" key="1">
    <citation type="journal article" date="2020" name="Microb. Genom.">
        <title>Genetic diversity of clinical and environmental Mucorales isolates obtained from an investigation of mucormycosis cases among solid organ transplant recipients.</title>
        <authorList>
            <person name="Nguyen M.H."/>
            <person name="Kaul D."/>
            <person name="Muto C."/>
            <person name="Cheng S.J."/>
            <person name="Richter R.A."/>
            <person name="Bruno V.M."/>
            <person name="Liu G."/>
            <person name="Beyhan S."/>
            <person name="Sundermann A.J."/>
            <person name="Mounaud S."/>
            <person name="Pasculle A.W."/>
            <person name="Nierman W.C."/>
            <person name="Driscoll E."/>
            <person name="Cumbie R."/>
            <person name="Clancy C.J."/>
            <person name="Dupont C.L."/>
        </authorList>
    </citation>
    <scope>NUCLEOTIDE SEQUENCE [LARGE SCALE GENOMIC DNA]</scope>
    <source>
        <strain evidence="3 4">GL24</strain>
    </source>
</reference>
<organism evidence="3 4">
    <name type="scientific">Rhizopus delemar</name>
    <dbReference type="NCBI Taxonomy" id="936053"/>
    <lineage>
        <taxon>Eukaryota</taxon>
        <taxon>Fungi</taxon>
        <taxon>Fungi incertae sedis</taxon>
        <taxon>Mucoromycota</taxon>
        <taxon>Mucoromycotina</taxon>
        <taxon>Mucoromycetes</taxon>
        <taxon>Mucorales</taxon>
        <taxon>Mucorineae</taxon>
        <taxon>Rhizopodaceae</taxon>
        <taxon>Rhizopus</taxon>
    </lineage>
</organism>
<dbReference type="AlphaFoldDB" id="A0A9P6Y3B6"/>
<evidence type="ECO:0000313" key="4">
    <source>
        <dbReference type="Proteomes" id="UP000740926"/>
    </source>
</evidence>
<feature type="chain" id="PRO_5040353173" evidence="2">
    <location>
        <begin position="23"/>
        <end position="184"/>
    </location>
</feature>
<feature type="signal peptide" evidence="2">
    <location>
        <begin position="1"/>
        <end position="22"/>
    </location>
</feature>
<evidence type="ECO:0000256" key="2">
    <source>
        <dbReference type="SAM" id="SignalP"/>
    </source>
</evidence>
<keyword evidence="4" id="KW-1185">Reference proteome</keyword>
<sequence>MPWFVMGALLGLALLSAALTWAARGYAVRQQLMDQPGERRSHSPAGYGGRGHGGLAARRAEPAGRQPWPGPGGRHRLVGRPQAPACPAPPAGAFHCGSAAGHAGQGQRWQLAAGRAGAAVHRLADLHLELHGWDQRHCRQPGDCCRIGTGAAAALALFACGPGIGPGLPGLPAVQFSAGADLHG</sequence>